<organism evidence="6 7">
    <name type="scientific">Leptolinea tardivitalis</name>
    <dbReference type="NCBI Taxonomy" id="229920"/>
    <lineage>
        <taxon>Bacteria</taxon>
        <taxon>Bacillati</taxon>
        <taxon>Chloroflexota</taxon>
        <taxon>Anaerolineae</taxon>
        <taxon>Anaerolineales</taxon>
        <taxon>Anaerolineaceae</taxon>
        <taxon>Leptolinea</taxon>
    </lineage>
</organism>
<accession>A0A0P6WRY6</accession>
<evidence type="ECO:0000256" key="1">
    <source>
        <dbReference type="ARBA" id="ARBA00023015"/>
    </source>
</evidence>
<dbReference type="GO" id="GO:0031419">
    <property type="term" value="F:cobalamin binding"/>
    <property type="evidence" value="ECO:0007669"/>
    <property type="project" value="InterPro"/>
</dbReference>
<dbReference type="GO" id="GO:0046872">
    <property type="term" value="F:metal ion binding"/>
    <property type="evidence" value="ECO:0007669"/>
    <property type="project" value="InterPro"/>
</dbReference>
<proteinExistence type="predicted"/>
<keyword evidence="2" id="KW-0238">DNA-binding</keyword>
<evidence type="ECO:0000313" key="6">
    <source>
        <dbReference type="EMBL" id="KPL72868.1"/>
    </source>
</evidence>
<keyword evidence="1" id="KW-0805">Transcription regulation</keyword>
<comment type="caution">
    <text evidence="6">The sequence shown here is derived from an EMBL/GenBank/DDBJ whole genome shotgun (WGS) entry which is preliminary data.</text>
</comment>
<dbReference type="Gene3D" id="3.40.50.280">
    <property type="entry name" value="Cobalamin-binding domain"/>
    <property type="match status" value="1"/>
</dbReference>
<dbReference type="SUPFAM" id="SSF52242">
    <property type="entry name" value="Cobalamin (vitamin B12)-binding domain"/>
    <property type="match status" value="1"/>
</dbReference>
<keyword evidence="7" id="KW-1185">Reference proteome</keyword>
<dbReference type="Gene3D" id="1.10.1240.10">
    <property type="entry name" value="Methionine synthase domain"/>
    <property type="match status" value="1"/>
</dbReference>
<dbReference type="PANTHER" id="PTHR30204:SF67">
    <property type="entry name" value="HTH-TYPE TRANSCRIPTIONAL REGULATOR MLRA-RELATED"/>
    <property type="match status" value="1"/>
</dbReference>
<dbReference type="CDD" id="cd01104">
    <property type="entry name" value="HTH_MlrA-CarA"/>
    <property type="match status" value="1"/>
</dbReference>
<evidence type="ECO:0000256" key="2">
    <source>
        <dbReference type="ARBA" id="ARBA00023125"/>
    </source>
</evidence>
<gene>
    <name evidence="6" type="ORF">ADM99_07415</name>
</gene>
<dbReference type="InterPro" id="IPR006158">
    <property type="entry name" value="Cobalamin-bd"/>
</dbReference>
<dbReference type="InterPro" id="IPR036724">
    <property type="entry name" value="Cobalamin-bd_sf"/>
</dbReference>
<dbReference type="Pfam" id="PF02310">
    <property type="entry name" value="B12-binding"/>
    <property type="match status" value="1"/>
</dbReference>
<dbReference type="SMART" id="SM00422">
    <property type="entry name" value="HTH_MERR"/>
    <property type="match status" value="1"/>
</dbReference>
<dbReference type="GO" id="GO:0003677">
    <property type="term" value="F:DNA binding"/>
    <property type="evidence" value="ECO:0007669"/>
    <property type="project" value="UniProtKB-KW"/>
</dbReference>
<dbReference type="OrthoDB" id="9800334at2"/>
<dbReference type="InterPro" id="IPR036594">
    <property type="entry name" value="Meth_synthase_dom"/>
</dbReference>
<evidence type="ECO:0000259" key="5">
    <source>
        <dbReference type="PROSITE" id="PS51332"/>
    </source>
</evidence>
<dbReference type="SUPFAM" id="SSF46955">
    <property type="entry name" value="Putative DNA-binding domain"/>
    <property type="match status" value="1"/>
</dbReference>
<evidence type="ECO:0000256" key="3">
    <source>
        <dbReference type="ARBA" id="ARBA00023163"/>
    </source>
</evidence>
<dbReference type="GO" id="GO:0003700">
    <property type="term" value="F:DNA-binding transcription factor activity"/>
    <property type="evidence" value="ECO:0007669"/>
    <property type="project" value="InterPro"/>
</dbReference>
<dbReference type="Pfam" id="PF13411">
    <property type="entry name" value="MerR_1"/>
    <property type="match status" value="1"/>
</dbReference>
<dbReference type="InterPro" id="IPR009061">
    <property type="entry name" value="DNA-bd_dom_put_sf"/>
</dbReference>
<dbReference type="PROSITE" id="PS50937">
    <property type="entry name" value="HTH_MERR_2"/>
    <property type="match status" value="1"/>
</dbReference>
<dbReference type="Proteomes" id="UP000050430">
    <property type="component" value="Unassembled WGS sequence"/>
</dbReference>
<name>A0A0P6WRY6_9CHLR</name>
<evidence type="ECO:0000259" key="4">
    <source>
        <dbReference type="PROSITE" id="PS50937"/>
    </source>
</evidence>
<evidence type="ECO:0008006" key="8">
    <source>
        <dbReference type="Google" id="ProtNLM"/>
    </source>
</evidence>
<feature type="domain" description="B12-binding" evidence="5">
    <location>
        <begin position="196"/>
        <end position="325"/>
    </location>
</feature>
<dbReference type="STRING" id="229920.ADM99_07415"/>
<feature type="domain" description="HTH merR-type" evidence="4">
    <location>
        <begin position="14"/>
        <end position="83"/>
    </location>
</feature>
<dbReference type="InterPro" id="IPR000551">
    <property type="entry name" value="MerR-type_HTH_dom"/>
</dbReference>
<dbReference type="PANTHER" id="PTHR30204">
    <property type="entry name" value="REDOX-CYCLING DRUG-SENSING TRANSCRIPTIONAL ACTIVATOR SOXR"/>
    <property type="match status" value="1"/>
</dbReference>
<dbReference type="InterPro" id="IPR003759">
    <property type="entry name" value="Cbl-bd_cap"/>
</dbReference>
<dbReference type="Gene3D" id="1.10.1660.10">
    <property type="match status" value="1"/>
</dbReference>
<reference evidence="6 7" key="1">
    <citation type="submission" date="2015-07" db="EMBL/GenBank/DDBJ databases">
        <title>Genome sequence of Leptolinea tardivitalis DSM 16556.</title>
        <authorList>
            <person name="Hemp J."/>
            <person name="Ward L.M."/>
            <person name="Pace L.A."/>
            <person name="Fischer W.W."/>
        </authorList>
    </citation>
    <scope>NUCLEOTIDE SEQUENCE [LARGE SCALE GENOMIC DNA]</scope>
    <source>
        <strain evidence="6 7">YMTK-2</strain>
    </source>
</reference>
<sequence length="325" mass="36219">MTLSSIDTISDDPKYTIKAVCEQTGVLPVTLRAWERRHEVLNPQRGDNRYRLYSDRDIATLRWIKNRLDSGISISSAVSELRQMQQNGGQLETVPTIPFSTPKPVTPAVPPEQIAHELYLALIKHDEDRASELLHQAYSMYDLYTYILKTQIPCLVEIGEAWANGIIPVATEHFASAYLRGNLLTIFQAYPARNSAPFILVGCAPTELHEIGSLMLAVMLRSEGYRVEYLGPDLPLDDLVDYARYEHPAMVVMAATSLESAELIDHLNEKLSKLKPAPVLGFGGSAFNQQPDLIEKISGKFLGLSLDSAVESVKQMLPVTRKSPR</sequence>
<dbReference type="CDD" id="cd02065">
    <property type="entry name" value="B12-binding_like"/>
    <property type="match status" value="1"/>
</dbReference>
<dbReference type="EMBL" id="LGCK01000007">
    <property type="protein sequence ID" value="KPL72868.1"/>
    <property type="molecule type" value="Genomic_DNA"/>
</dbReference>
<dbReference type="Pfam" id="PF02607">
    <property type="entry name" value="B12-binding_2"/>
    <property type="match status" value="1"/>
</dbReference>
<keyword evidence="3" id="KW-0804">Transcription</keyword>
<protein>
    <recommendedName>
        <fullName evidence="8">HTH merR-type domain-containing protein</fullName>
    </recommendedName>
</protein>
<evidence type="ECO:0000313" key="7">
    <source>
        <dbReference type="Proteomes" id="UP000050430"/>
    </source>
</evidence>
<dbReference type="PROSITE" id="PS51332">
    <property type="entry name" value="B12_BINDING"/>
    <property type="match status" value="1"/>
</dbReference>
<dbReference type="RefSeq" id="WP_062421009.1">
    <property type="nucleotide sequence ID" value="NZ_BBYA01000008.1"/>
</dbReference>
<dbReference type="AlphaFoldDB" id="A0A0P6WRY6"/>
<dbReference type="InterPro" id="IPR047057">
    <property type="entry name" value="MerR_fam"/>
</dbReference>